<proteinExistence type="predicted"/>
<protein>
    <submittedName>
        <fullName evidence="1">BTB domain-containing protein</fullName>
    </submittedName>
</protein>
<dbReference type="OrthoDB" id="10249567at2759"/>
<evidence type="ECO:0000313" key="1">
    <source>
        <dbReference type="EMBL" id="GFT08261.1"/>
    </source>
</evidence>
<reference evidence="1" key="1">
    <citation type="submission" date="2020-08" db="EMBL/GenBank/DDBJ databases">
        <title>Multicomponent nature underlies the extraordinary mechanical properties of spider dragline silk.</title>
        <authorList>
            <person name="Kono N."/>
            <person name="Nakamura H."/>
            <person name="Mori M."/>
            <person name="Yoshida Y."/>
            <person name="Ohtoshi R."/>
            <person name="Malay A.D."/>
            <person name="Moran D.A.P."/>
            <person name="Tomita M."/>
            <person name="Numata K."/>
            <person name="Arakawa K."/>
        </authorList>
    </citation>
    <scope>NUCLEOTIDE SEQUENCE</scope>
</reference>
<name>A0A8X6NDZ6_NEPPI</name>
<dbReference type="EMBL" id="BMAW01056910">
    <property type="protein sequence ID" value="GFT08261.1"/>
    <property type="molecule type" value="Genomic_DNA"/>
</dbReference>
<sequence length="227" mass="26033">MPKLPKKKQTVSTNIILHTRNCGHECKLNWIIENVLQFPNEELSSKLDLGRSCRTRLDVIVKVRYKNHFTVITIRLQRADHKNRDIKVLCDISIKNSKGDVYNQTKSSLVFEKLKTDTESHWLTEVKFADLDYLTNTVTERELKGDSDRLRKLASKGLLVWDEGKRNILFSLLGHSITVEGTIKVFACCVNLKSTPINKNRSREVEPVVLRSIDHVSCTVIAVLSNY</sequence>
<dbReference type="AlphaFoldDB" id="A0A8X6NDZ6"/>
<keyword evidence="2" id="KW-1185">Reference proteome</keyword>
<dbReference type="Proteomes" id="UP000887013">
    <property type="component" value="Unassembled WGS sequence"/>
</dbReference>
<comment type="caution">
    <text evidence="1">The sequence shown here is derived from an EMBL/GenBank/DDBJ whole genome shotgun (WGS) entry which is preliminary data.</text>
</comment>
<gene>
    <name evidence="1" type="primary">AVEN_50962_1</name>
    <name evidence="1" type="ORF">NPIL_645791</name>
</gene>
<feature type="non-terminal residue" evidence="1">
    <location>
        <position position="227"/>
    </location>
</feature>
<organism evidence="1 2">
    <name type="scientific">Nephila pilipes</name>
    <name type="common">Giant wood spider</name>
    <name type="synonym">Nephila maculata</name>
    <dbReference type="NCBI Taxonomy" id="299642"/>
    <lineage>
        <taxon>Eukaryota</taxon>
        <taxon>Metazoa</taxon>
        <taxon>Ecdysozoa</taxon>
        <taxon>Arthropoda</taxon>
        <taxon>Chelicerata</taxon>
        <taxon>Arachnida</taxon>
        <taxon>Araneae</taxon>
        <taxon>Araneomorphae</taxon>
        <taxon>Entelegynae</taxon>
        <taxon>Araneoidea</taxon>
        <taxon>Nephilidae</taxon>
        <taxon>Nephila</taxon>
    </lineage>
</organism>
<accession>A0A8X6NDZ6</accession>
<evidence type="ECO:0000313" key="2">
    <source>
        <dbReference type="Proteomes" id="UP000887013"/>
    </source>
</evidence>